<gene>
    <name evidence="1" type="ORF">A3D78_06790</name>
</gene>
<dbReference type="AlphaFoldDB" id="A0A1F6A320"/>
<accession>A0A1F6A320</accession>
<organism evidence="1 2">
    <name type="scientific">Candidatus Gottesmanbacteria bacterium RIFCSPHIGHO2_02_FULL_39_14</name>
    <dbReference type="NCBI Taxonomy" id="1798383"/>
    <lineage>
        <taxon>Bacteria</taxon>
        <taxon>Candidatus Gottesmaniibacteriota</taxon>
    </lineage>
</organism>
<reference evidence="1 2" key="1">
    <citation type="journal article" date="2016" name="Nat. Commun.">
        <title>Thousands of microbial genomes shed light on interconnected biogeochemical processes in an aquifer system.</title>
        <authorList>
            <person name="Anantharaman K."/>
            <person name="Brown C.T."/>
            <person name="Hug L.A."/>
            <person name="Sharon I."/>
            <person name="Castelle C.J."/>
            <person name="Probst A.J."/>
            <person name="Thomas B.C."/>
            <person name="Singh A."/>
            <person name="Wilkins M.J."/>
            <person name="Karaoz U."/>
            <person name="Brodie E.L."/>
            <person name="Williams K.H."/>
            <person name="Hubbard S.S."/>
            <person name="Banfield J.F."/>
        </authorList>
    </citation>
    <scope>NUCLEOTIDE SEQUENCE [LARGE SCALE GENOMIC DNA]</scope>
</reference>
<dbReference type="EMBL" id="MFJM01000007">
    <property type="protein sequence ID" value="OGG19046.1"/>
    <property type="molecule type" value="Genomic_DNA"/>
</dbReference>
<protein>
    <submittedName>
        <fullName evidence="1">Uncharacterized protein</fullName>
    </submittedName>
</protein>
<evidence type="ECO:0000313" key="2">
    <source>
        <dbReference type="Proteomes" id="UP000176253"/>
    </source>
</evidence>
<evidence type="ECO:0000313" key="1">
    <source>
        <dbReference type="EMBL" id="OGG19046.1"/>
    </source>
</evidence>
<dbReference type="STRING" id="1798383.A3D78_06790"/>
<proteinExistence type="predicted"/>
<sequence length="61" mass="7106">MNQLSRIDNQAIIFKSWKLPAEKSTSKAPLRTKKWQSAVIDSPFLSKKQPTGFFRWVDLIK</sequence>
<name>A0A1F6A320_9BACT</name>
<comment type="caution">
    <text evidence="1">The sequence shown here is derived from an EMBL/GenBank/DDBJ whole genome shotgun (WGS) entry which is preliminary data.</text>
</comment>
<dbReference type="Proteomes" id="UP000176253">
    <property type="component" value="Unassembled WGS sequence"/>
</dbReference>